<dbReference type="PANTHER" id="PTHR46060">
    <property type="entry name" value="MARINER MOS1 TRANSPOSASE-LIKE PROTEIN"/>
    <property type="match status" value="1"/>
</dbReference>
<protein>
    <recommendedName>
        <fullName evidence="3">Mos1 transposase HTH domain-containing protein</fullName>
    </recommendedName>
</protein>
<sequence>MSSTYRCAVRVPGMATNGVLLSNEMAPQTITPYCGPVWCSTVRPGSKRCPGRLQTRLRRSSGHKTLDLLKFPFGDENVNKPTTFRWFSRFKNGMESVKDEKRVGRPILHRNPEKEAKFNIFDLFFPSLFIEDKKQPKQLGTYATCMEKGVIGERAAQKWFEKFKNGDLDLEETLRSGRPSEFDEEYLKALLKEDGRQTTRLMLHKSSKPPFKSSNVKFYSPAVFSGPCTNRLPTFPLHVKPYEKHYLRL</sequence>
<evidence type="ECO:0008006" key="3">
    <source>
        <dbReference type="Google" id="ProtNLM"/>
    </source>
</evidence>
<evidence type="ECO:0000313" key="1">
    <source>
        <dbReference type="EMBL" id="UYV84967.1"/>
    </source>
</evidence>
<reference evidence="1 2" key="1">
    <citation type="submission" date="2022-03" db="EMBL/GenBank/DDBJ databases">
        <title>A chromosomal length assembly of Cordylochernes scorpioides.</title>
        <authorList>
            <person name="Zeh D."/>
            <person name="Zeh J."/>
        </authorList>
    </citation>
    <scope>NUCLEOTIDE SEQUENCE [LARGE SCALE GENOMIC DNA]</scope>
    <source>
        <strain evidence="1">IN4F17</strain>
        <tissue evidence="1">Whole Body</tissue>
    </source>
</reference>
<dbReference type="EMBL" id="CP092886">
    <property type="protein sequence ID" value="UYV84967.1"/>
    <property type="molecule type" value="Genomic_DNA"/>
</dbReference>
<dbReference type="PANTHER" id="PTHR46060:SF2">
    <property type="entry name" value="HISTONE-LYSINE N-METHYLTRANSFERASE SETMAR"/>
    <property type="match status" value="1"/>
</dbReference>
<accession>A0ABY6LX86</accession>
<dbReference type="InterPro" id="IPR052709">
    <property type="entry name" value="Transposase-MT_Hybrid"/>
</dbReference>
<proteinExistence type="predicted"/>
<dbReference type="Proteomes" id="UP001235939">
    <property type="component" value="Chromosome X"/>
</dbReference>
<organism evidence="1 2">
    <name type="scientific">Cordylochernes scorpioides</name>
    <dbReference type="NCBI Taxonomy" id="51811"/>
    <lineage>
        <taxon>Eukaryota</taxon>
        <taxon>Metazoa</taxon>
        <taxon>Ecdysozoa</taxon>
        <taxon>Arthropoda</taxon>
        <taxon>Chelicerata</taxon>
        <taxon>Arachnida</taxon>
        <taxon>Pseudoscorpiones</taxon>
        <taxon>Cheliferoidea</taxon>
        <taxon>Chernetidae</taxon>
        <taxon>Cordylochernes</taxon>
    </lineage>
</organism>
<keyword evidence="2" id="KW-1185">Reference proteome</keyword>
<evidence type="ECO:0000313" key="2">
    <source>
        <dbReference type="Proteomes" id="UP001235939"/>
    </source>
</evidence>
<gene>
    <name evidence="1" type="ORF">LAZ67_X004146</name>
</gene>
<name>A0ABY6LX86_9ARAC</name>